<evidence type="ECO:0000313" key="1">
    <source>
        <dbReference type="EMBL" id="MFC6386042.1"/>
    </source>
</evidence>
<dbReference type="RefSeq" id="WP_253053112.1">
    <property type="nucleotide sequence ID" value="NZ_JAMXWN010000003.1"/>
</dbReference>
<reference evidence="2" key="1">
    <citation type="journal article" date="2019" name="Int. J. Syst. Evol. Microbiol.">
        <title>The Global Catalogue of Microorganisms (GCM) 10K type strain sequencing project: providing services to taxonomists for standard genome sequencing and annotation.</title>
        <authorList>
            <consortium name="The Broad Institute Genomics Platform"/>
            <consortium name="The Broad Institute Genome Sequencing Center for Infectious Disease"/>
            <person name="Wu L."/>
            <person name="Ma J."/>
        </authorList>
    </citation>
    <scope>NUCLEOTIDE SEQUENCE [LARGE SCALE GENOMIC DNA]</scope>
    <source>
        <strain evidence="2">CCUG 42001</strain>
    </source>
</reference>
<gene>
    <name evidence="1" type="ORF">ACFP7A_05465</name>
</gene>
<organism evidence="1 2">
    <name type="scientific">Sporolactobacillus kofuensis</name>
    <dbReference type="NCBI Taxonomy" id="269672"/>
    <lineage>
        <taxon>Bacteria</taxon>
        <taxon>Bacillati</taxon>
        <taxon>Bacillota</taxon>
        <taxon>Bacilli</taxon>
        <taxon>Bacillales</taxon>
        <taxon>Sporolactobacillaceae</taxon>
        <taxon>Sporolactobacillus</taxon>
    </lineage>
</organism>
<dbReference type="EMBL" id="JBHSTQ010000004">
    <property type="protein sequence ID" value="MFC6386042.1"/>
    <property type="molecule type" value="Genomic_DNA"/>
</dbReference>
<dbReference type="Proteomes" id="UP001596267">
    <property type="component" value="Unassembled WGS sequence"/>
</dbReference>
<name>A0ABW1WEQ2_9BACL</name>
<comment type="caution">
    <text evidence="1">The sequence shown here is derived from an EMBL/GenBank/DDBJ whole genome shotgun (WGS) entry which is preliminary data.</text>
</comment>
<sequence>MKAHEDQMRKKSHCNACTCDETPDHQLCLGSPDHACPENIPTPRYRSPNSPLSHSKLDKLQKCIEIGNDLLRSLGNRRDPNHQRQLQIHLLDMRTTCIRVKIHCREKQIKEKGVLVAVGKNFITLHTKRKKTVIPFSKIDSLQHEKCAKACANHQELMRSSRPFKRDLVLHFGEIVSNTSELGNLFFGIPLHVMLVSLFGNKVSMRVENRYDVVSGYICGADEQCLQIRVGKEIEQIPLSKICCMTMKRD</sequence>
<protein>
    <submittedName>
        <fullName evidence="1">Uncharacterized protein</fullName>
    </submittedName>
</protein>
<evidence type="ECO:0000313" key="2">
    <source>
        <dbReference type="Proteomes" id="UP001596267"/>
    </source>
</evidence>
<proteinExistence type="predicted"/>
<keyword evidence="2" id="KW-1185">Reference proteome</keyword>
<accession>A0ABW1WEQ2</accession>